<dbReference type="EMBL" id="PKPP01011593">
    <property type="protein sequence ID" value="PWA43868.1"/>
    <property type="molecule type" value="Genomic_DNA"/>
</dbReference>
<keyword evidence="2" id="KW-1185">Reference proteome</keyword>
<name>A0A2U1L4C8_ARTAN</name>
<dbReference type="AlphaFoldDB" id="A0A2U1L4C8"/>
<evidence type="ECO:0000313" key="1">
    <source>
        <dbReference type="EMBL" id="PWA43868.1"/>
    </source>
</evidence>
<protein>
    <submittedName>
        <fullName evidence="1">Uncharacterized protein</fullName>
    </submittedName>
</protein>
<proteinExistence type="predicted"/>
<organism evidence="1 2">
    <name type="scientific">Artemisia annua</name>
    <name type="common">Sweet wormwood</name>
    <dbReference type="NCBI Taxonomy" id="35608"/>
    <lineage>
        <taxon>Eukaryota</taxon>
        <taxon>Viridiplantae</taxon>
        <taxon>Streptophyta</taxon>
        <taxon>Embryophyta</taxon>
        <taxon>Tracheophyta</taxon>
        <taxon>Spermatophyta</taxon>
        <taxon>Magnoliopsida</taxon>
        <taxon>eudicotyledons</taxon>
        <taxon>Gunneridae</taxon>
        <taxon>Pentapetalae</taxon>
        <taxon>asterids</taxon>
        <taxon>campanulids</taxon>
        <taxon>Asterales</taxon>
        <taxon>Asteraceae</taxon>
        <taxon>Asteroideae</taxon>
        <taxon>Anthemideae</taxon>
        <taxon>Artemisiinae</taxon>
        <taxon>Artemisia</taxon>
    </lineage>
</organism>
<dbReference type="Proteomes" id="UP000245207">
    <property type="component" value="Unassembled WGS sequence"/>
</dbReference>
<accession>A0A2U1L4C8</accession>
<evidence type="ECO:0000313" key="2">
    <source>
        <dbReference type="Proteomes" id="UP000245207"/>
    </source>
</evidence>
<reference evidence="1 2" key="1">
    <citation type="journal article" date="2018" name="Mol. Plant">
        <title>The genome of Artemisia annua provides insight into the evolution of Asteraceae family and artemisinin biosynthesis.</title>
        <authorList>
            <person name="Shen Q."/>
            <person name="Zhang L."/>
            <person name="Liao Z."/>
            <person name="Wang S."/>
            <person name="Yan T."/>
            <person name="Shi P."/>
            <person name="Liu M."/>
            <person name="Fu X."/>
            <person name="Pan Q."/>
            <person name="Wang Y."/>
            <person name="Lv Z."/>
            <person name="Lu X."/>
            <person name="Zhang F."/>
            <person name="Jiang W."/>
            <person name="Ma Y."/>
            <person name="Chen M."/>
            <person name="Hao X."/>
            <person name="Li L."/>
            <person name="Tang Y."/>
            <person name="Lv G."/>
            <person name="Zhou Y."/>
            <person name="Sun X."/>
            <person name="Brodelius P.E."/>
            <person name="Rose J.K.C."/>
            <person name="Tang K."/>
        </authorList>
    </citation>
    <scope>NUCLEOTIDE SEQUENCE [LARGE SCALE GENOMIC DNA]</scope>
    <source>
        <strain evidence="2">cv. Huhao1</strain>
        <tissue evidence="1">Leaf</tissue>
    </source>
</reference>
<comment type="caution">
    <text evidence="1">The sequence shown here is derived from an EMBL/GenBank/DDBJ whole genome shotgun (WGS) entry which is preliminary data.</text>
</comment>
<sequence length="300" mass="34744">MKETGVKRIKSSPKDEDKPKMIRLVSYAPPAPEEKVALNEVNINVAEDDDFTTPLNSFNTIAKKLKIPETGKNIREGEEGLENIREKRKVKPSESLKSPYFERVVVMKNNVHDNEKKVADTIFAARGDLDDVLFNSYFVDGQRIHFKSFKEGNEVSAGVIYMWAYVLNQSERKRSTGSLKKLFYHTSIISAEMETKSVNSKANMSKFVEEMMNLLFISVYQSIKDIDLRCLFIKYLKDNGYPHFKELDEYKAHGNVFKKIEDLRKKYMTKILLSEYSENAHVVESEIEDYHLLTLQNNLM</sequence>
<gene>
    <name evidence="1" type="ORF">CTI12_AA420480</name>
</gene>